<evidence type="ECO:0000313" key="2">
    <source>
        <dbReference type="EMBL" id="GFS98995.1"/>
    </source>
</evidence>
<dbReference type="EMBL" id="BMAW01006474">
    <property type="protein sequence ID" value="GFS98995.1"/>
    <property type="molecule type" value="Genomic_DNA"/>
</dbReference>
<reference evidence="2" key="1">
    <citation type="submission" date="2020-08" db="EMBL/GenBank/DDBJ databases">
        <title>Multicomponent nature underlies the extraordinary mechanical properties of spider dragline silk.</title>
        <authorList>
            <person name="Kono N."/>
            <person name="Nakamura H."/>
            <person name="Mori M."/>
            <person name="Yoshida Y."/>
            <person name="Ohtoshi R."/>
            <person name="Malay A.D."/>
            <person name="Moran D.A.P."/>
            <person name="Tomita M."/>
            <person name="Numata K."/>
            <person name="Arakawa K."/>
        </authorList>
    </citation>
    <scope>NUCLEOTIDE SEQUENCE</scope>
</reference>
<comment type="caution">
    <text evidence="2">The sequence shown here is derived from an EMBL/GenBank/DDBJ whole genome shotgun (WGS) entry which is preliminary data.</text>
</comment>
<feature type="transmembrane region" description="Helical" evidence="1">
    <location>
        <begin position="39"/>
        <end position="57"/>
    </location>
</feature>
<feature type="transmembrane region" description="Helical" evidence="1">
    <location>
        <begin position="16"/>
        <end position="33"/>
    </location>
</feature>
<keyword evidence="3" id="KW-1185">Reference proteome</keyword>
<accession>A0A8X6TBY2</accession>
<keyword evidence="1" id="KW-1133">Transmembrane helix</keyword>
<dbReference type="AlphaFoldDB" id="A0A8X6TBY2"/>
<organism evidence="2 3">
    <name type="scientific">Nephila pilipes</name>
    <name type="common">Giant wood spider</name>
    <name type="synonym">Nephila maculata</name>
    <dbReference type="NCBI Taxonomy" id="299642"/>
    <lineage>
        <taxon>Eukaryota</taxon>
        <taxon>Metazoa</taxon>
        <taxon>Ecdysozoa</taxon>
        <taxon>Arthropoda</taxon>
        <taxon>Chelicerata</taxon>
        <taxon>Arachnida</taxon>
        <taxon>Araneae</taxon>
        <taxon>Araneomorphae</taxon>
        <taxon>Entelegynae</taxon>
        <taxon>Araneoidea</taxon>
        <taxon>Nephilidae</taxon>
        <taxon>Nephila</taxon>
    </lineage>
</organism>
<evidence type="ECO:0000313" key="3">
    <source>
        <dbReference type="Proteomes" id="UP000887013"/>
    </source>
</evidence>
<gene>
    <name evidence="2" type="ORF">NPIL_515341</name>
</gene>
<sequence>MAEYGGVDRRYLDDQTILACSCLIATGLSILYVASPWCYVTAAVFALAAYFFIKNAVHAAFFTKTKEPSPEFAEVITEKVVDNVELNAKDNKRIDNALA</sequence>
<keyword evidence="1" id="KW-0812">Transmembrane</keyword>
<proteinExistence type="predicted"/>
<dbReference type="OrthoDB" id="10250354at2759"/>
<protein>
    <submittedName>
        <fullName evidence="2">Uncharacterized protein</fullName>
    </submittedName>
</protein>
<name>A0A8X6TBY2_NEPPI</name>
<dbReference type="Proteomes" id="UP000887013">
    <property type="component" value="Unassembled WGS sequence"/>
</dbReference>
<evidence type="ECO:0000256" key="1">
    <source>
        <dbReference type="SAM" id="Phobius"/>
    </source>
</evidence>
<keyword evidence="1" id="KW-0472">Membrane</keyword>